<feature type="region of interest" description="Disordered" evidence="1">
    <location>
        <begin position="13"/>
        <end position="35"/>
    </location>
</feature>
<dbReference type="Proteomes" id="UP000015453">
    <property type="component" value="Unassembled WGS sequence"/>
</dbReference>
<name>S8EKK0_9LAMI</name>
<reference evidence="2 3" key="1">
    <citation type="journal article" date="2013" name="BMC Genomics">
        <title>The miniature genome of a carnivorous plant Genlisea aurea contains a low number of genes and short non-coding sequences.</title>
        <authorList>
            <person name="Leushkin E.V."/>
            <person name="Sutormin R.A."/>
            <person name="Nabieva E.R."/>
            <person name="Penin A.A."/>
            <person name="Kondrashov A.S."/>
            <person name="Logacheva M.D."/>
        </authorList>
    </citation>
    <scope>NUCLEOTIDE SEQUENCE [LARGE SCALE GENOMIC DNA]</scope>
</reference>
<dbReference type="Gene3D" id="3.30.50.10">
    <property type="entry name" value="Erythroid Transcription Factor GATA-1, subunit A"/>
    <property type="match status" value="1"/>
</dbReference>
<dbReference type="GO" id="GO:0006355">
    <property type="term" value="P:regulation of DNA-templated transcription"/>
    <property type="evidence" value="ECO:0007669"/>
    <property type="project" value="InterPro"/>
</dbReference>
<comment type="caution">
    <text evidence="2">The sequence shown here is derived from an EMBL/GenBank/DDBJ whole genome shotgun (WGS) entry which is preliminary data.</text>
</comment>
<accession>S8EKK0</accession>
<gene>
    <name evidence="2" type="ORF">M569_01621</name>
</gene>
<dbReference type="OrthoDB" id="2162994at2759"/>
<protein>
    <recommendedName>
        <fullName evidence="4">GATA-type domain-containing protein</fullName>
    </recommendedName>
</protein>
<dbReference type="AlphaFoldDB" id="S8EKK0"/>
<keyword evidence="3" id="KW-1185">Reference proteome</keyword>
<dbReference type="GO" id="GO:0008270">
    <property type="term" value="F:zinc ion binding"/>
    <property type="evidence" value="ECO:0007669"/>
    <property type="project" value="InterPro"/>
</dbReference>
<organism evidence="2 3">
    <name type="scientific">Genlisea aurea</name>
    <dbReference type="NCBI Taxonomy" id="192259"/>
    <lineage>
        <taxon>Eukaryota</taxon>
        <taxon>Viridiplantae</taxon>
        <taxon>Streptophyta</taxon>
        <taxon>Embryophyta</taxon>
        <taxon>Tracheophyta</taxon>
        <taxon>Spermatophyta</taxon>
        <taxon>Magnoliopsida</taxon>
        <taxon>eudicotyledons</taxon>
        <taxon>Gunneridae</taxon>
        <taxon>Pentapetalae</taxon>
        <taxon>asterids</taxon>
        <taxon>lamiids</taxon>
        <taxon>Lamiales</taxon>
        <taxon>Lentibulariaceae</taxon>
        <taxon>Genlisea</taxon>
    </lineage>
</organism>
<evidence type="ECO:0000256" key="1">
    <source>
        <dbReference type="SAM" id="MobiDB-lite"/>
    </source>
</evidence>
<dbReference type="EMBL" id="AUSU01000551">
    <property type="protein sequence ID" value="EPS73137.1"/>
    <property type="molecule type" value="Genomic_DNA"/>
</dbReference>
<proteinExistence type="predicted"/>
<evidence type="ECO:0008006" key="4">
    <source>
        <dbReference type="Google" id="ProtNLM"/>
    </source>
</evidence>
<feature type="non-terminal residue" evidence="2">
    <location>
        <position position="1"/>
    </location>
</feature>
<evidence type="ECO:0000313" key="2">
    <source>
        <dbReference type="EMBL" id="EPS73137.1"/>
    </source>
</evidence>
<evidence type="ECO:0000313" key="3">
    <source>
        <dbReference type="Proteomes" id="UP000015453"/>
    </source>
</evidence>
<sequence length="70" mass="7789">QSLCNACGIRYRKKRSSPPPIRGNNKLQKSRTDGGMTMAFRDESERQWGEVERAALLLMALSSCGRGVFA</sequence>
<dbReference type="InterPro" id="IPR013088">
    <property type="entry name" value="Znf_NHR/GATA"/>
</dbReference>